<feature type="compositionally biased region" description="Basic and acidic residues" evidence="1">
    <location>
        <begin position="1"/>
        <end position="10"/>
    </location>
</feature>
<dbReference type="PANTHER" id="PTHR33922:SF2">
    <property type="entry name" value="OS07G0589600 PROTEIN"/>
    <property type="match status" value="1"/>
</dbReference>
<feature type="region of interest" description="Disordered" evidence="1">
    <location>
        <begin position="1"/>
        <end position="23"/>
    </location>
</feature>
<keyword evidence="3" id="KW-1185">Reference proteome</keyword>
<accession>A0A1Q3AT69</accession>
<evidence type="ECO:0000256" key="1">
    <source>
        <dbReference type="SAM" id="MobiDB-lite"/>
    </source>
</evidence>
<dbReference type="Proteomes" id="UP000187406">
    <property type="component" value="Unassembled WGS sequence"/>
</dbReference>
<organism evidence="2 3">
    <name type="scientific">Cephalotus follicularis</name>
    <name type="common">Albany pitcher plant</name>
    <dbReference type="NCBI Taxonomy" id="3775"/>
    <lineage>
        <taxon>Eukaryota</taxon>
        <taxon>Viridiplantae</taxon>
        <taxon>Streptophyta</taxon>
        <taxon>Embryophyta</taxon>
        <taxon>Tracheophyta</taxon>
        <taxon>Spermatophyta</taxon>
        <taxon>Magnoliopsida</taxon>
        <taxon>eudicotyledons</taxon>
        <taxon>Gunneridae</taxon>
        <taxon>Pentapetalae</taxon>
        <taxon>rosids</taxon>
        <taxon>fabids</taxon>
        <taxon>Oxalidales</taxon>
        <taxon>Cephalotaceae</taxon>
        <taxon>Cephalotus</taxon>
    </lineage>
</organism>
<dbReference type="PANTHER" id="PTHR33922">
    <property type="entry name" value="OS01G0888066 PROTEIN-RELATED"/>
    <property type="match status" value="1"/>
</dbReference>
<evidence type="ECO:0000313" key="2">
    <source>
        <dbReference type="EMBL" id="GAV58753.1"/>
    </source>
</evidence>
<gene>
    <name evidence="2" type="ORF">CFOL_v3_02286</name>
</gene>
<feature type="region of interest" description="Disordered" evidence="1">
    <location>
        <begin position="103"/>
        <end position="185"/>
    </location>
</feature>
<dbReference type="FunCoup" id="A0A1Q3AT69">
    <property type="interactions" value="43"/>
</dbReference>
<dbReference type="AlphaFoldDB" id="A0A1Q3AT69"/>
<feature type="compositionally biased region" description="Basic and acidic residues" evidence="1">
    <location>
        <begin position="241"/>
        <end position="251"/>
    </location>
</feature>
<feature type="region of interest" description="Disordered" evidence="1">
    <location>
        <begin position="293"/>
        <end position="331"/>
    </location>
</feature>
<protein>
    <submittedName>
        <fullName evidence="2">Uncharacterized protein</fullName>
    </submittedName>
</protein>
<dbReference type="InParanoid" id="A0A1Q3AT69"/>
<sequence length="346" mass="38449">MARNSDEYKCEGFNSDQEEEEEALSLSDLPINLFNEENQSRSEEVVQASKTEEEEFDFRSCGTTLSTEAPEMCAADDVFFEGQILPSRLSVCSESGLTRTQRNIQNPSQCVSRSDSMDHGSLCRVTSNSTSRSSSSSRSHYSSSSSSTSSTTKTRNLKQRIPNNFHTHPSPKPQITTRPKNVNNRTQQSSVWEFFRLGLVRTPEIELHDLKVRSSVSRNSSSSSSNSNSSCGVNYGSKSNHGLDKEKQRSQGLLDKRRGGLFGGGCRCSVSAVAAVPLNDIVIIKRSNNASSGFIHNKSASSTHAMKENKLQELKQKQQEGKRSMSRHRTFEWLKQLSHASYPDEA</sequence>
<feature type="compositionally biased region" description="Low complexity" evidence="1">
    <location>
        <begin position="126"/>
        <end position="154"/>
    </location>
</feature>
<comment type="caution">
    <text evidence="2">The sequence shown here is derived from an EMBL/GenBank/DDBJ whole genome shotgun (WGS) entry which is preliminary data.</text>
</comment>
<feature type="compositionally biased region" description="Polar residues" evidence="1">
    <location>
        <begin position="103"/>
        <end position="114"/>
    </location>
</feature>
<dbReference type="OrthoDB" id="778913at2759"/>
<feature type="compositionally biased region" description="Polar residues" evidence="1">
    <location>
        <begin position="161"/>
        <end position="185"/>
    </location>
</feature>
<feature type="compositionally biased region" description="Polar residues" evidence="1">
    <location>
        <begin position="293"/>
        <end position="304"/>
    </location>
</feature>
<reference evidence="3" key="1">
    <citation type="submission" date="2016-04" db="EMBL/GenBank/DDBJ databases">
        <title>Cephalotus genome sequencing.</title>
        <authorList>
            <person name="Fukushima K."/>
            <person name="Hasebe M."/>
            <person name="Fang X."/>
        </authorList>
    </citation>
    <scope>NUCLEOTIDE SEQUENCE [LARGE SCALE GENOMIC DNA]</scope>
    <source>
        <strain evidence="3">cv. St1</strain>
    </source>
</reference>
<dbReference type="EMBL" id="BDDD01000080">
    <property type="protein sequence ID" value="GAV58753.1"/>
    <property type="molecule type" value="Genomic_DNA"/>
</dbReference>
<name>A0A1Q3AT69_CEPFO</name>
<feature type="compositionally biased region" description="Basic and acidic residues" evidence="1">
    <location>
        <begin position="305"/>
        <end position="323"/>
    </location>
</feature>
<evidence type="ECO:0000313" key="3">
    <source>
        <dbReference type="Proteomes" id="UP000187406"/>
    </source>
</evidence>
<feature type="region of interest" description="Disordered" evidence="1">
    <location>
        <begin position="213"/>
        <end position="251"/>
    </location>
</feature>
<feature type="compositionally biased region" description="Low complexity" evidence="1">
    <location>
        <begin position="213"/>
        <end position="230"/>
    </location>
</feature>
<proteinExistence type="predicted"/>